<dbReference type="PANTHER" id="PTHR42709">
    <property type="entry name" value="ALKALINE PHOSPHATASE LIKE PROTEIN"/>
    <property type="match status" value="1"/>
</dbReference>
<evidence type="ECO:0000256" key="7">
    <source>
        <dbReference type="SAM" id="Phobius"/>
    </source>
</evidence>
<dbReference type="InterPro" id="IPR032816">
    <property type="entry name" value="VTT_dom"/>
</dbReference>
<dbReference type="GO" id="GO:0005886">
    <property type="term" value="C:plasma membrane"/>
    <property type="evidence" value="ECO:0007669"/>
    <property type="project" value="UniProtKB-SubCell"/>
</dbReference>
<accession>A0A6J4RIH8</accession>
<protein>
    <recommendedName>
        <fullName evidence="8">VTT domain-containing protein</fullName>
    </recommendedName>
</protein>
<evidence type="ECO:0000256" key="2">
    <source>
        <dbReference type="ARBA" id="ARBA00010792"/>
    </source>
</evidence>
<dbReference type="PANTHER" id="PTHR42709:SF6">
    <property type="entry name" value="UNDECAPRENYL PHOSPHATE TRANSPORTER A"/>
    <property type="match status" value="1"/>
</dbReference>
<sequence length="212" mass="20977">MRAYVLAALAISAVLLSLFGIAHALGVPLLSDASPGLGAAGPGAAAASFALLATDVLLPVPSSALMLLNGALFGWLGGTLLSLAGSEAAALLAWAIGRRGGRLLERGEQAGARARADAFVRRRGALAIIVTRPVPVLAETTAILAGAAGMPLRRLTAAAAVGSLPPALGYALAGAYAGRFDAGPIVLAGVLTLAAAFWLLDRRRAAAVTAGG</sequence>
<evidence type="ECO:0000313" key="9">
    <source>
        <dbReference type="EMBL" id="CAA9474467.1"/>
    </source>
</evidence>
<dbReference type="AlphaFoldDB" id="A0A6J4RIH8"/>
<dbReference type="InterPro" id="IPR051311">
    <property type="entry name" value="DedA_domain"/>
</dbReference>
<evidence type="ECO:0000256" key="4">
    <source>
        <dbReference type="ARBA" id="ARBA00022692"/>
    </source>
</evidence>
<keyword evidence="6 7" id="KW-0472">Membrane</keyword>
<gene>
    <name evidence="9" type="ORF">AVDCRST_MAG67-427</name>
</gene>
<evidence type="ECO:0000256" key="1">
    <source>
        <dbReference type="ARBA" id="ARBA00004651"/>
    </source>
</evidence>
<feature type="transmembrane region" description="Helical" evidence="7">
    <location>
        <begin position="182"/>
        <end position="200"/>
    </location>
</feature>
<comment type="similarity">
    <text evidence="2">Belongs to the DedA family.</text>
</comment>
<name>A0A6J4RIH8_9ACTN</name>
<evidence type="ECO:0000256" key="5">
    <source>
        <dbReference type="ARBA" id="ARBA00022989"/>
    </source>
</evidence>
<comment type="subcellular location">
    <subcellularLocation>
        <location evidence="1">Cell membrane</location>
        <topology evidence="1">Multi-pass membrane protein</topology>
    </subcellularLocation>
</comment>
<keyword evidence="3" id="KW-1003">Cell membrane</keyword>
<feature type="transmembrane region" description="Helical" evidence="7">
    <location>
        <begin position="155"/>
        <end position="176"/>
    </location>
</feature>
<organism evidence="9">
    <name type="scientific">uncultured Solirubrobacteraceae bacterium</name>
    <dbReference type="NCBI Taxonomy" id="1162706"/>
    <lineage>
        <taxon>Bacteria</taxon>
        <taxon>Bacillati</taxon>
        <taxon>Actinomycetota</taxon>
        <taxon>Thermoleophilia</taxon>
        <taxon>Solirubrobacterales</taxon>
        <taxon>Solirubrobacteraceae</taxon>
        <taxon>environmental samples</taxon>
    </lineage>
</organism>
<dbReference type="Pfam" id="PF09335">
    <property type="entry name" value="VTT_dom"/>
    <property type="match status" value="1"/>
</dbReference>
<evidence type="ECO:0000259" key="8">
    <source>
        <dbReference type="Pfam" id="PF09335"/>
    </source>
</evidence>
<reference evidence="9" key="1">
    <citation type="submission" date="2020-02" db="EMBL/GenBank/DDBJ databases">
        <authorList>
            <person name="Meier V. D."/>
        </authorList>
    </citation>
    <scope>NUCLEOTIDE SEQUENCE</scope>
    <source>
        <strain evidence="9">AVDCRST_MAG67</strain>
    </source>
</reference>
<dbReference type="EMBL" id="CADCVQ010000017">
    <property type="protein sequence ID" value="CAA9474467.1"/>
    <property type="molecule type" value="Genomic_DNA"/>
</dbReference>
<evidence type="ECO:0000256" key="6">
    <source>
        <dbReference type="ARBA" id="ARBA00023136"/>
    </source>
</evidence>
<keyword evidence="5 7" id="KW-1133">Transmembrane helix</keyword>
<feature type="transmembrane region" description="Helical" evidence="7">
    <location>
        <begin position="72"/>
        <end position="96"/>
    </location>
</feature>
<evidence type="ECO:0000256" key="3">
    <source>
        <dbReference type="ARBA" id="ARBA00022475"/>
    </source>
</evidence>
<proteinExistence type="inferred from homology"/>
<keyword evidence="4 7" id="KW-0812">Transmembrane</keyword>
<feature type="domain" description="VTT" evidence="8">
    <location>
        <begin position="60"/>
        <end position="175"/>
    </location>
</feature>